<proteinExistence type="predicted"/>
<name>A0A239NT71_9ACTN</name>
<evidence type="ECO:0000313" key="3">
    <source>
        <dbReference type="Proteomes" id="UP000198362"/>
    </source>
</evidence>
<evidence type="ECO:0000256" key="1">
    <source>
        <dbReference type="SAM" id="Phobius"/>
    </source>
</evidence>
<evidence type="ECO:0000313" key="2">
    <source>
        <dbReference type="EMBL" id="SNT57618.1"/>
    </source>
</evidence>
<keyword evidence="1" id="KW-0812">Transmembrane</keyword>
<feature type="transmembrane region" description="Helical" evidence="1">
    <location>
        <begin position="16"/>
        <end position="37"/>
    </location>
</feature>
<keyword evidence="1" id="KW-1133">Transmembrane helix</keyword>
<accession>A0A239NT71</accession>
<gene>
    <name evidence="2" type="ORF">SAMN05421812_110168</name>
</gene>
<feature type="transmembrane region" description="Helical" evidence="1">
    <location>
        <begin position="43"/>
        <end position="67"/>
    </location>
</feature>
<dbReference type="AlphaFoldDB" id="A0A239NT71"/>
<organism evidence="2 3">
    <name type="scientific">Asanoa hainanensis</name>
    <dbReference type="NCBI Taxonomy" id="560556"/>
    <lineage>
        <taxon>Bacteria</taxon>
        <taxon>Bacillati</taxon>
        <taxon>Actinomycetota</taxon>
        <taxon>Actinomycetes</taxon>
        <taxon>Micromonosporales</taxon>
        <taxon>Micromonosporaceae</taxon>
        <taxon>Asanoa</taxon>
    </lineage>
</organism>
<dbReference type="RefSeq" id="WP_089252581.1">
    <property type="nucleotide sequence ID" value="NZ_FZPH01000010.1"/>
</dbReference>
<dbReference type="EMBL" id="FZPH01000010">
    <property type="protein sequence ID" value="SNT57618.1"/>
    <property type="molecule type" value="Genomic_DNA"/>
</dbReference>
<reference evidence="2 3" key="1">
    <citation type="submission" date="2017-06" db="EMBL/GenBank/DDBJ databases">
        <authorList>
            <person name="Kim H.J."/>
            <person name="Triplett B.A."/>
        </authorList>
    </citation>
    <scope>NUCLEOTIDE SEQUENCE [LARGE SCALE GENOMIC DNA]</scope>
    <source>
        <strain evidence="2 3">CGMCC 4.5593</strain>
    </source>
</reference>
<dbReference type="Proteomes" id="UP000198362">
    <property type="component" value="Unassembled WGS sequence"/>
</dbReference>
<keyword evidence="1" id="KW-0472">Membrane</keyword>
<sequence length="72" mass="7637">MVVDERGRAAAPVSRLTVASYALMGVGLVAWFLYGWLVQRQGLVNSIGETAGTGFAVLLMISIIGSVRRARG</sequence>
<dbReference type="OrthoDB" id="3405688at2"/>
<keyword evidence="3" id="KW-1185">Reference proteome</keyword>
<protein>
    <submittedName>
        <fullName evidence="2">Uncharacterized protein</fullName>
    </submittedName>
</protein>